<dbReference type="InterPro" id="IPR050708">
    <property type="entry name" value="T6SS_VgrG/RHS"/>
</dbReference>
<dbReference type="NCBIfam" id="TIGR03696">
    <property type="entry name" value="Rhs_assc_core"/>
    <property type="match status" value="1"/>
</dbReference>
<feature type="region of interest" description="Disordered" evidence="1">
    <location>
        <begin position="378"/>
        <end position="432"/>
    </location>
</feature>
<dbReference type="InterPro" id="IPR022385">
    <property type="entry name" value="Rhs_assc_core"/>
</dbReference>
<feature type="compositionally biased region" description="Low complexity" evidence="1">
    <location>
        <begin position="380"/>
        <end position="407"/>
    </location>
</feature>
<sequence>ERKSRIRERDLHIYTKQNETDGWSELTPDNWYYVVDPKNQSIHFNLKTSLKTRFIKIRTIWDDRDLDNNNVSDYVTFSNDSVQKMIRIWTLENERNEAYKYDGNSNRKIITENGKNRSYTYYKNDKNCNTARVMSDGKWYYTYDDNGNRTAKGYKQNSDNDKVVIDETRENWEYTWDYHNRLVKVQQFNAPDNAQNVCVEYTYDANNHRIERISKTNSVAETTQYAYGRNGALTYQKKTSGSAVTTRCFVYLNNQIAGFMDKTETGIETIRYAVTDIQGSVTEVYDDNNQLVWKSGYTAFGIKAGETTKLLDFEGLYTGCDYDVESGLTYHWNRWRSEDGESWLSEDPIRDGINWFGYAGQNPINYLDSTGLKKYKSVSKTENNKSNKNSNKQEENQTGGQTGPTGTIESSKAPDAPVPNLNSANGSNMGESKESYTIVDEYSNGNTTVMIMADGTINVKSTEPTTIIVVTYDNKTNEAGAEMGTMDVYSADPNSVYNSTSCNVPDASVPIVSGSTNASAYKTSVTLDKKQESVMNSGNSVLRDSNHGGSSNTMIRLDNKGNLIHQGNINGIQENGAHTAGCIAVTQTKEQSLSQQNAVVENYNQFKNAVGETNVVIIIR</sequence>
<feature type="non-terminal residue" evidence="2">
    <location>
        <position position="1"/>
    </location>
</feature>
<evidence type="ECO:0000256" key="1">
    <source>
        <dbReference type="SAM" id="MobiDB-lite"/>
    </source>
</evidence>
<feature type="compositionally biased region" description="Polar residues" evidence="1">
    <location>
        <begin position="420"/>
        <end position="430"/>
    </location>
</feature>
<accession>A0A1H9K0N7</accession>
<reference evidence="2 3" key="1">
    <citation type="submission" date="2016-10" db="EMBL/GenBank/DDBJ databases">
        <authorList>
            <person name="de Groot N.N."/>
        </authorList>
    </citation>
    <scope>NUCLEOTIDE SEQUENCE [LARGE SCALE GENOMIC DNA]</scope>
    <source>
        <strain evidence="2 3">B25</strain>
    </source>
</reference>
<dbReference type="PANTHER" id="PTHR32305:SF15">
    <property type="entry name" value="PROTEIN RHSA-RELATED"/>
    <property type="match status" value="1"/>
</dbReference>
<dbReference type="Proteomes" id="UP000182360">
    <property type="component" value="Unassembled WGS sequence"/>
</dbReference>
<dbReference type="PANTHER" id="PTHR32305">
    <property type="match status" value="1"/>
</dbReference>
<organism evidence="2 3">
    <name type="scientific">Treponema bryantii</name>
    <dbReference type="NCBI Taxonomy" id="163"/>
    <lineage>
        <taxon>Bacteria</taxon>
        <taxon>Pseudomonadati</taxon>
        <taxon>Spirochaetota</taxon>
        <taxon>Spirochaetia</taxon>
        <taxon>Spirochaetales</taxon>
        <taxon>Treponemataceae</taxon>
        <taxon>Treponema</taxon>
    </lineage>
</organism>
<protein>
    <submittedName>
        <fullName evidence="2">RHS repeat-associated core domain-containing protein</fullName>
    </submittedName>
</protein>
<gene>
    <name evidence="2" type="ORF">SAMN04487977_1201</name>
</gene>
<keyword evidence="3" id="KW-1185">Reference proteome</keyword>
<dbReference type="Gene3D" id="2.180.10.10">
    <property type="entry name" value="RHS repeat-associated core"/>
    <property type="match status" value="1"/>
</dbReference>
<name>A0A1H9K0N7_9SPIR</name>
<dbReference type="AlphaFoldDB" id="A0A1H9K0N7"/>
<evidence type="ECO:0000313" key="3">
    <source>
        <dbReference type="Proteomes" id="UP000182360"/>
    </source>
</evidence>
<dbReference type="EMBL" id="FOFU01000020">
    <property type="protein sequence ID" value="SEQ92650.1"/>
    <property type="molecule type" value="Genomic_DNA"/>
</dbReference>
<dbReference type="RefSeq" id="WP_218141072.1">
    <property type="nucleotide sequence ID" value="NZ_FOFU01000020.1"/>
</dbReference>
<proteinExistence type="predicted"/>
<evidence type="ECO:0000313" key="2">
    <source>
        <dbReference type="EMBL" id="SEQ92650.1"/>
    </source>
</evidence>